<dbReference type="AlphaFoldDB" id="A0A0D1ZCU9"/>
<evidence type="ECO:0000313" key="2">
    <source>
        <dbReference type="EMBL" id="KIV84593.1"/>
    </source>
</evidence>
<proteinExistence type="predicted"/>
<accession>A0A0D1ZCU9</accession>
<evidence type="ECO:0000256" key="1">
    <source>
        <dbReference type="SAM" id="MobiDB-lite"/>
    </source>
</evidence>
<evidence type="ECO:0000313" key="3">
    <source>
        <dbReference type="Proteomes" id="UP000053599"/>
    </source>
</evidence>
<dbReference type="HOGENOM" id="CLU_2073167_0_0_1"/>
<gene>
    <name evidence="2" type="ORF">PV11_00365</name>
</gene>
<feature type="compositionally biased region" description="Polar residues" evidence="1">
    <location>
        <begin position="22"/>
        <end position="32"/>
    </location>
</feature>
<protein>
    <submittedName>
        <fullName evidence="2">Uncharacterized protein</fullName>
    </submittedName>
</protein>
<reference evidence="2 3" key="1">
    <citation type="submission" date="2015-01" db="EMBL/GenBank/DDBJ databases">
        <title>The Genome Sequence of Exophiala sideris CBS121828.</title>
        <authorList>
            <consortium name="The Broad Institute Genomics Platform"/>
            <person name="Cuomo C."/>
            <person name="de Hoog S."/>
            <person name="Gorbushina A."/>
            <person name="Stielow B."/>
            <person name="Teixiera M."/>
            <person name="Abouelleil A."/>
            <person name="Chapman S.B."/>
            <person name="Priest M."/>
            <person name="Young S.K."/>
            <person name="Wortman J."/>
            <person name="Nusbaum C."/>
            <person name="Birren B."/>
        </authorList>
    </citation>
    <scope>NUCLEOTIDE SEQUENCE [LARGE SCALE GENOMIC DNA]</scope>
    <source>
        <strain evidence="2 3">CBS 121828</strain>
    </source>
</reference>
<dbReference type="Proteomes" id="UP000053599">
    <property type="component" value="Unassembled WGS sequence"/>
</dbReference>
<organism evidence="2 3">
    <name type="scientific">Exophiala sideris</name>
    <dbReference type="NCBI Taxonomy" id="1016849"/>
    <lineage>
        <taxon>Eukaryota</taxon>
        <taxon>Fungi</taxon>
        <taxon>Dikarya</taxon>
        <taxon>Ascomycota</taxon>
        <taxon>Pezizomycotina</taxon>
        <taxon>Eurotiomycetes</taxon>
        <taxon>Chaetothyriomycetidae</taxon>
        <taxon>Chaetothyriales</taxon>
        <taxon>Herpotrichiellaceae</taxon>
        <taxon>Exophiala</taxon>
    </lineage>
</organism>
<sequence length="118" mass="13138">MSKRARFNDFQTAPTKTHRKTSSITADPVSSSTPQSIALIDLAILECDEMLSTSDYEAQPVSDVDIPNTSTLEGDTLVADAEESDSDYEDPYMDDNLGNIWESLEDRLVDEREMVESI</sequence>
<name>A0A0D1ZCU9_9EURO</name>
<feature type="region of interest" description="Disordered" evidence="1">
    <location>
        <begin position="1"/>
        <end position="32"/>
    </location>
</feature>
<dbReference type="EMBL" id="KN846951">
    <property type="protein sequence ID" value="KIV84593.1"/>
    <property type="molecule type" value="Genomic_DNA"/>
</dbReference>